<keyword evidence="2" id="KW-1185">Reference proteome</keyword>
<dbReference type="EMBL" id="JACIEH010000006">
    <property type="protein sequence ID" value="MBB4101460.1"/>
    <property type="molecule type" value="Genomic_DNA"/>
</dbReference>
<evidence type="ECO:0000313" key="1">
    <source>
        <dbReference type="EMBL" id="MBB4101460.1"/>
    </source>
</evidence>
<sequence>MSRRETARVRFAPHVSRCCGFGYLSAMRKEPLYIEVL</sequence>
<proteinExistence type="predicted"/>
<organism evidence="1 2">
    <name type="scientific">Sphingomonas kyeonggiensis</name>
    <dbReference type="NCBI Taxonomy" id="1268553"/>
    <lineage>
        <taxon>Bacteria</taxon>
        <taxon>Pseudomonadati</taxon>
        <taxon>Pseudomonadota</taxon>
        <taxon>Alphaproteobacteria</taxon>
        <taxon>Sphingomonadales</taxon>
        <taxon>Sphingomonadaceae</taxon>
        <taxon>Sphingomonas</taxon>
    </lineage>
</organism>
<accession>A0A7W6JXM5</accession>
<gene>
    <name evidence="1" type="ORF">GGR46_005052</name>
</gene>
<evidence type="ECO:0000313" key="2">
    <source>
        <dbReference type="Proteomes" id="UP000557392"/>
    </source>
</evidence>
<reference evidence="1 2" key="1">
    <citation type="submission" date="2020-08" db="EMBL/GenBank/DDBJ databases">
        <title>Genomic Encyclopedia of Type Strains, Phase IV (KMG-IV): sequencing the most valuable type-strain genomes for metagenomic binning, comparative biology and taxonomic classification.</title>
        <authorList>
            <person name="Goeker M."/>
        </authorList>
    </citation>
    <scope>NUCLEOTIDE SEQUENCE [LARGE SCALE GENOMIC DNA]</scope>
    <source>
        <strain evidence="1 2">DSM 101806</strain>
    </source>
</reference>
<dbReference type="AlphaFoldDB" id="A0A7W6JXM5"/>
<name>A0A7W6JXM5_9SPHN</name>
<dbReference type="Proteomes" id="UP000557392">
    <property type="component" value="Unassembled WGS sequence"/>
</dbReference>
<comment type="caution">
    <text evidence="1">The sequence shown here is derived from an EMBL/GenBank/DDBJ whole genome shotgun (WGS) entry which is preliminary data.</text>
</comment>
<protein>
    <submittedName>
        <fullName evidence="1">Uncharacterized protein</fullName>
    </submittedName>
</protein>